<name>A0A9J6E082_RHIMP</name>
<dbReference type="InterPro" id="IPR048325">
    <property type="entry name" value="ZSWIM3_N"/>
</dbReference>
<dbReference type="InterPro" id="IPR052579">
    <property type="entry name" value="Zinc_finger_SWIM"/>
</dbReference>
<keyword evidence="7" id="KW-1185">Reference proteome</keyword>
<keyword evidence="2 4" id="KW-0863">Zinc-finger</keyword>
<dbReference type="InterPro" id="IPR048324">
    <property type="entry name" value="ZSWIM1-3_RNaseH-like"/>
</dbReference>
<evidence type="ECO:0000259" key="5">
    <source>
        <dbReference type="PROSITE" id="PS50966"/>
    </source>
</evidence>
<evidence type="ECO:0000256" key="4">
    <source>
        <dbReference type="PROSITE-ProRule" id="PRU00325"/>
    </source>
</evidence>
<proteinExistence type="predicted"/>
<gene>
    <name evidence="6" type="ORF">HPB51_011563</name>
</gene>
<evidence type="ECO:0000256" key="2">
    <source>
        <dbReference type="ARBA" id="ARBA00022771"/>
    </source>
</evidence>
<reference evidence="6" key="2">
    <citation type="submission" date="2021-09" db="EMBL/GenBank/DDBJ databases">
        <authorList>
            <person name="Jia N."/>
            <person name="Wang J."/>
            <person name="Shi W."/>
            <person name="Du L."/>
            <person name="Sun Y."/>
            <person name="Zhan W."/>
            <person name="Jiang J."/>
            <person name="Wang Q."/>
            <person name="Zhang B."/>
            <person name="Ji P."/>
            <person name="Sakyi L.B."/>
            <person name="Cui X."/>
            <person name="Yuan T."/>
            <person name="Jiang B."/>
            <person name="Yang W."/>
            <person name="Lam T.T.-Y."/>
            <person name="Chang Q."/>
            <person name="Ding S."/>
            <person name="Wang X."/>
            <person name="Zhu J."/>
            <person name="Ruan X."/>
            <person name="Zhao L."/>
            <person name="Wei J."/>
            <person name="Que T."/>
            <person name="Du C."/>
            <person name="Cheng J."/>
            <person name="Dai P."/>
            <person name="Han X."/>
            <person name="Huang E."/>
            <person name="Gao Y."/>
            <person name="Liu J."/>
            <person name="Shao H."/>
            <person name="Ye R."/>
            <person name="Li L."/>
            <person name="Wei W."/>
            <person name="Wang X."/>
            <person name="Wang C."/>
            <person name="Huo Q."/>
            <person name="Li W."/>
            <person name="Guo W."/>
            <person name="Chen H."/>
            <person name="Chen S."/>
            <person name="Zhou L."/>
            <person name="Zhou L."/>
            <person name="Ni X."/>
            <person name="Tian J."/>
            <person name="Zhou Y."/>
            <person name="Sheng Y."/>
            <person name="Liu T."/>
            <person name="Pan Y."/>
            <person name="Xia L."/>
            <person name="Li J."/>
            <person name="Zhao F."/>
            <person name="Cao W."/>
        </authorList>
    </citation>
    <scope>NUCLEOTIDE SEQUENCE</scope>
    <source>
        <strain evidence="6">Rmic-2018</strain>
        <tissue evidence="6">Larvae</tissue>
    </source>
</reference>
<sequence length="440" mass="49829">MAIEVDATFNTFEEFRKALSDFQINNNVLFVPKATKKVEVVNARLSVGLERLDSKLKYANATYICKHGGVKRCSGTGIRPRQRTMKQECPATIVVAARRAGQTLEITKADLNHNHEVSSQIFSFYPETRRLTSEEQEYVLPLMEMNVPPSVVATKLHETTEQYHVLSKLLETFVKENPCSQETEVVVVDKDFTAINAIRNTFTSAPSVQLCQFHVVKAFGVAAGRSGRPLEEKQKMICTFKEMLHAPTMEKFEEVKADFHRYASKEAVAYFDENWGSITEMWVRHICDREFTFGDNTTNRVESHKNLVKKVLKSSSKLHEALANLLKLAGMSRQNTCHAATLLKTCNFYSYNTSHNIERQCEKVLTPYACRLVSKQLMKMEESNRAIRKSAEEKYEVASGVGDACHQVCLDSQSCSCTTFSKMGLLCRHFLAVCEVVNKT</sequence>
<dbReference type="InterPro" id="IPR006564">
    <property type="entry name" value="Znf_PMZ"/>
</dbReference>
<evidence type="ECO:0000256" key="3">
    <source>
        <dbReference type="ARBA" id="ARBA00022833"/>
    </source>
</evidence>
<feature type="domain" description="SWIM-type" evidence="5">
    <location>
        <begin position="395"/>
        <end position="438"/>
    </location>
</feature>
<dbReference type="SMART" id="SM00575">
    <property type="entry name" value="ZnF_PMZ"/>
    <property type="match status" value="1"/>
</dbReference>
<dbReference type="PANTHER" id="PTHR31569">
    <property type="entry name" value="SWIM-TYPE DOMAIN-CONTAINING PROTEIN"/>
    <property type="match status" value="1"/>
</dbReference>
<keyword evidence="3" id="KW-0862">Zinc</keyword>
<dbReference type="EMBL" id="JABSTU010000006">
    <property type="protein sequence ID" value="KAH8027959.1"/>
    <property type="molecule type" value="Genomic_DNA"/>
</dbReference>
<dbReference type="Pfam" id="PF21599">
    <property type="entry name" value="ZSWIM3_N"/>
    <property type="match status" value="1"/>
</dbReference>
<dbReference type="InterPro" id="IPR007527">
    <property type="entry name" value="Znf_SWIM"/>
</dbReference>
<comment type="caution">
    <text evidence="6">The sequence shown here is derived from an EMBL/GenBank/DDBJ whole genome shotgun (WGS) entry which is preliminary data.</text>
</comment>
<dbReference type="AlphaFoldDB" id="A0A9J6E082"/>
<dbReference type="PROSITE" id="PS50966">
    <property type="entry name" value="ZF_SWIM"/>
    <property type="match status" value="1"/>
</dbReference>
<dbReference type="Pfam" id="PF21056">
    <property type="entry name" value="ZSWIM1-3_RNaseH-like"/>
    <property type="match status" value="1"/>
</dbReference>
<dbReference type="Pfam" id="PF04434">
    <property type="entry name" value="SWIM"/>
    <property type="match status" value="1"/>
</dbReference>
<accession>A0A9J6E082</accession>
<dbReference type="Proteomes" id="UP000821866">
    <property type="component" value="Chromosome 4"/>
</dbReference>
<evidence type="ECO:0000313" key="7">
    <source>
        <dbReference type="Proteomes" id="UP000821866"/>
    </source>
</evidence>
<reference evidence="6" key="1">
    <citation type="journal article" date="2020" name="Cell">
        <title>Large-Scale Comparative Analyses of Tick Genomes Elucidate Their Genetic Diversity and Vector Capacities.</title>
        <authorList>
            <consortium name="Tick Genome and Microbiome Consortium (TIGMIC)"/>
            <person name="Jia N."/>
            <person name="Wang J."/>
            <person name="Shi W."/>
            <person name="Du L."/>
            <person name="Sun Y."/>
            <person name="Zhan W."/>
            <person name="Jiang J.F."/>
            <person name="Wang Q."/>
            <person name="Zhang B."/>
            <person name="Ji P."/>
            <person name="Bell-Sakyi L."/>
            <person name="Cui X.M."/>
            <person name="Yuan T.T."/>
            <person name="Jiang B.G."/>
            <person name="Yang W.F."/>
            <person name="Lam T.T."/>
            <person name="Chang Q.C."/>
            <person name="Ding S.J."/>
            <person name="Wang X.J."/>
            <person name="Zhu J.G."/>
            <person name="Ruan X.D."/>
            <person name="Zhao L."/>
            <person name="Wei J.T."/>
            <person name="Ye R.Z."/>
            <person name="Que T.C."/>
            <person name="Du C.H."/>
            <person name="Zhou Y.H."/>
            <person name="Cheng J.X."/>
            <person name="Dai P.F."/>
            <person name="Guo W.B."/>
            <person name="Han X.H."/>
            <person name="Huang E.J."/>
            <person name="Li L.F."/>
            <person name="Wei W."/>
            <person name="Gao Y.C."/>
            <person name="Liu J.Z."/>
            <person name="Shao H.Z."/>
            <person name="Wang X."/>
            <person name="Wang C.C."/>
            <person name="Yang T.C."/>
            <person name="Huo Q.B."/>
            <person name="Li W."/>
            <person name="Chen H.Y."/>
            <person name="Chen S.E."/>
            <person name="Zhou L.G."/>
            <person name="Ni X.B."/>
            <person name="Tian J.H."/>
            <person name="Sheng Y."/>
            <person name="Liu T."/>
            <person name="Pan Y.S."/>
            <person name="Xia L.Y."/>
            <person name="Li J."/>
            <person name="Zhao F."/>
            <person name="Cao W.C."/>
        </authorList>
    </citation>
    <scope>NUCLEOTIDE SEQUENCE</scope>
    <source>
        <strain evidence="6">Rmic-2018</strain>
    </source>
</reference>
<dbReference type="PANTHER" id="PTHR31569:SF4">
    <property type="entry name" value="SWIM-TYPE DOMAIN-CONTAINING PROTEIN"/>
    <property type="match status" value="1"/>
</dbReference>
<protein>
    <recommendedName>
        <fullName evidence="5">SWIM-type domain-containing protein</fullName>
    </recommendedName>
</protein>
<organism evidence="6 7">
    <name type="scientific">Rhipicephalus microplus</name>
    <name type="common">Cattle tick</name>
    <name type="synonym">Boophilus microplus</name>
    <dbReference type="NCBI Taxonomy" id="6941"/>
    <lineage>
        <taxon>Eukaryota</taxon>
        <taxon>Metazoa</taxon>
        <taxon>Ecdysozoa</taxon>
        <taxon>Arthropoda</taxon>
        <taxon>Chelicerata</taxon>
        <taxon>Arachnida</taxon>
        <taxon>Acari</taxon>
        <taxon>Parasitiformes</taxon>
        <taxon>Ixodida</taxon>
        <taxon>Ixodoidea</taxon>
        <taxon>Ixodidae</taxon>
        <taxon>Rhipicephalinae</taxon>
        <taxon>Rhipicephalus</taxon>
        <taxon>Boophilus</taxon>
    </lineage>
</organism>
<dbReference type="GO" id="GO:0008270">
    <property type="term" value="F:zinc ion binding"/>
    <property type="evidence" value="ECO:0007669"/>
    <property type="project" value="UniProtKB-KW"/>
</dbReference>
<evidence type="ECO:0000256" key="1">
    <source>
        <dbReference type="ARBA" id="ARBA00022723"/>
    </source>
</evidence>
<evidence type="ECO:0000313" key="6">
    <source>
        <dbReference type="EMBL" id="KAH8027959.1"/>
    </source>
</evidence>
<dbReference type="VEuPathDB" id="VectorBase:LOC119168339"/>
<keyword evidence="1" id="KW-0479">Metal-binding</keyword>